<dbReference type="SUPFAM" id="SSF49265">
    <property type="entry name" value="Fibronectin type III"/>
    <property type="match status" value="1"/>
</dbReference>
<dbReference type="GO" id="GO:0005634">
    <property type="term" value="C:nucleus"/>
    <property type="evidence" value="ECO:0007669"/>
    <property type="project" value="TreeGrafter"/>
</dbReference>
<dbReference type="GO" id="GO:0004674">
    <property type="term" value="F:protein serine/threonine kinase activity"/>
    <property type="evidence" value="ECO:0007669"/>
    <property type="project" value="UniProtKB-KW"/>
</dbReference>
<evidence type="ECO:0000259" key="13">
    <source>
        <dbReference type="PROSITE" id="PS50835"/>
    </source>
</evidence>
<evidence type="ECO:0000313" key="16">
    <source>
        <dbReference type="Proteomes" id="UP001221898"/>
    </source>
</evidence>
<evidence type="ECO:0000256" key="8">
    <source>
        <dbReference type="ARBA" id="ARBA00022777"/>
    </source>
</evidence>
<keyword evidence="7" id="KW-0547">Nucleotide-binding</keyword>
<evidence type="ECO:0000256" key="10">
    <source>
        <dbReference type="ARBA" id="ARBA00023319"/>
    </source>
</evidence>
<feature type="compositionally biased region" description="Low complexity" evidence="11">
    <location>
        <begin position="1112"/>
        <end position="1125"/>
    </location>
</feature>
<evidence type="ECO:0000256" key="9">
    <source>
        <dbReference type="ARBA" id="ARBA00022840"/>
    </source>
</evidence>
<dbReference type="SUPFAM" id="SSF56112">
    <property type="entry name" value="Protein kinase-like (PK-like)"/>
    <property type="match status" value="2"/>
</dbReference>
<feature type="domain" description="Protein kinase" evidence="12">
    <location>
        <begin position="198"/>
        <end position="447"/>
    </location>
</feature>
<dbReference type="GO" id="GO:0043065">
    <property type="term" value="P:positive regulation of apoptotic process"/>
    <property type="evidence" value="ECO:0007669"/>
    <property type="project" value="TreeGrafter"/>
</dbReference>
<dbReference type="SMART" id="SM00060">
    <property type="entry name" value="FN3"/>
    <property type="match status" value="1"/>
</dbReference>
<dbReference type="PANTHER" id="PTHR24342">
    <property type="entry name" value="SERINE/THREONINE-PROTEIN KINASE 17"/>
    <property type="match status" value="1"/>
</dbReference>
<evidence type="ECO:0000256" key="2">
    <source>
        <dbReference type="ARBA" id="ARBA00006692"/>
    </source>
</evidence>
<feature type="compositionally biased region" description="Polar residues" evidence="11">
    <location>
        <begin position="695"/>
        <end position="705"/>
    </location>
</feature>
<feature type="region of interest" description="Disordered" evidence="11">
    <location>
        <begin position="684"/>
        <end position="726"/>
    </location>
</feature>
<feature type="domain" description="Fibronectin type-III" evidence="14">
    <location>
        <begin position="1292"/>
        <end position="1382"/>
    </location>
</feature>
<keyword evidence="5" id="KW-0808">Transferase</keyword>
<dbReference type="SMART" id="SM00409">
    <property type="entry name" value="IG"/>
    <property type="match status" value="1"/>
</dbReference>
<reference evidence="15" key="1">
    <citation type="journal article" date="2023" name="Science">
        <title>Genome structures resolve the early diversification of teleost fishes.</title>
        <authorList>
            <person name="Parey E."/>
            <person name="Louis A."/>
            <person name="Montfort J."/>
            <person name="Bouchez O."/>
            <person name="Roques C."/>
            <person name="Iampietro C."/>
            <person name="Lluch J."/>
            <person name="Castinel A."/>
            <person name="Donnadieu C."/>
            <person name="Desvignes T."/>
            <person name="Floi Bucao C."/>
            <person name="Jouanno E."/>
            <person name="Wen M."/>
            <person name="Mejri S."/>
            <person name="Dirks R."/>
            <person name="Jansen H."/>
            <person name="Henkel C."/>
            <person name="Chen W.J."/>
            <person name="Zahm M."/>
            <person name="Cabau C."/>
            <person name="Klopp C."/>
            <person name="Thompson A.W."/>
            <person name="Robinson-Rechavi M."/>
            <person name="Braasch I."/>
            <person name="Lecointre G."/>
            <person name="Bobe J."/>
            <person name="Postlethwait J.H."/>
            <person name="Berthelot C."/>
            <person name="Roest Crollius H."/>
            <person name="Guiguen Y."/>
        </authorList>
    </citation>
    <scope>NUCLEOTIDE SEQUENCE</scope>
    <source>
        <strain evidence="15">NC1722</strain>
    </source>
</reference>
<feature type="region of interest" description="Disordered" evidence="11">
    <location>
        <begin position="1096"/>
        <end position="1129"/>
    </location>
</feature>
<dbReference type="PROSITE" id="PS50011">
    <property type="entry name" value="PROTEIN_KINASE_DOM"/>
    <property type="match status" value="2"/>
</dbReference>
<keyword evidence="10" id="KW-0393">Immunoglobulin domain</keyword>
<dbReference type="PROSITE" id="PS50835">
    <property type="entry name" value="IG_LIKE"/>
    <property type="match status" value="1"/>
</dbReference>
<dbReference type="CDD" id="cd00063">
    <property type="entry name" value="FN3"/>
    <property type="match status" value="1"/>
</dbReference>
<comment type="similarity">
    <text evidence="2">Belongs to the protein kinase superfamily. CAMK Ser/Thr protein kinase family.</text>
</comment>
<keyword evidence="9" id="KW-0067">ATP-binding</keyword>
<feature type="domain" description="Ig-like" evidence="13">
    <location>
        <begin position="1196"/>
        <end position="1287"/>
    </location>
</feature>
<evidence type="ECO:0000256" key="11">
    <source>
        <dbReference type="SAM" id="MobiDB-lite"/>
    </source>
</evidence>
<dbReference type="InterPro" id="IPR003598">
    <property type="entry name" value="Ig_sub2"/>
</dbReference>
<dbReference type="InterPro" id="IPR007110">
    <property type="entry name" value="Ig-like_dom"/>
</dbReference>
<dbReference type="Gene3D" id="3.30.200.20">
    <property type="entry name" value="Phosphorylase Kinase, domain 1"/>
    <property type="match status" value="1"/>
</dbReference>
<dbReference type="InterPro" id="IPR013783">
    <property type="entry name" value="Ig-like_fold"/>
</dbReference>
<keyword evidence="8" id="KW-0418">Kinase</keyword>
<dbReference type="FunFam" id="2.60.40.10:FF:000425">
    <property type="entry name" value="Myosin light chain kinase"/>
    <property type="match status" value="1"/>
</dbReference>
<keyword evidence="16" id="KW-1185">Reference proteome</keyword>
<proteinExistence type="inferred from homology"/>
<feature type="compositionally biased region" description="Basic and acidic residues" evidence="11">
    <location>
        <begin position="546"/>
        <end position="593"/>
    </location>
</feature>
<dbReference type="EMBL" id="JAINUG010000036">
    <property type="protein sequence ID" value="KAJ8408220.1"/>
    <property type="molecule type" value="Genomic_DNA"/>
</dbReference>
<feature type="domain" description="Protein kinase" evidence="12">
    <location>
        <begin position="1416"/>
        <end position="1663"/>
    </location>
</feature>
<dbReference type="InterPro" id="IPR003599">
    <property type="entry name" value="Ig_sub"/>
</dbReference>
<evidence type="ECO:0000256" key="3">
    <source>
        <dbReference type="ARBA" id="ARBA00022490"/>
    </source>
</evidence>
<comment type="caution">
    <text evidence="15">The sequence shown here is derived from an EMBL/GenBank/DDBJ whole genome shotgun (WGS) entry which is preliminary data.</text>
</comment>
<dbReference type="PROSITE" id="PS50853">
    <property type="entry name" value="FN3"/>
    <property type="match status" value="1"/>
</dbReference>
<dbReference type="Pfam" id="PF00069">
    <property type="entry name" value="Pkinase"/>
    <property type="match status" value="2"/>
</dbReference>
<gene>
    <name evidence="15" type="ORF">AAFF_G00264480</name>
</gene>
<feature type="compositionally biased region" description="Basic and acidic residues" evidence="11">
    <location>
        <begin position="1099"/>
        <end position="1111"/>
    </location>
</feature>
<accession>A0AAD7STA6</accession>
<dbReference type="Gene3D" id="2.60.40.10">
    <property type="entry name" value="Immunoglobulins"/>
    <property type="match status" value="2"/>
</dbReference>
<keyword evidence="6" id="KW-0677">Repeat</keyword>
<dbReference type="InterPro" id="IPR036116">
    <property type="entry name" value="FN3_sf"/>
</dbReference>
<dbReference type="Proteomes" id="UP001221898">
    <property type="component" value="Unassembled WGS sequence"/>
</dbReference>
<dbReference type="GO" id="GO:0005524">
    <property type="term" value="F:ATP binding"/>
    <property type="evidence" value="ECO:0007669"/>
    <property type="project" value="UniProtKB-KW"/>
</dbReference>
<feature type="compositionally biased region" description="Polar residues" evidence="11">
    <location>
        <begin position="497"/>
        <end position="512"/>
    </location>
</feature>
<dbReference type="GO" id="GO:0005737">
    <property type="term" value="C:cytoplasm"/>
    <property type="evidence" value="ECO:0007669"/>
    <property type="project" value="UniProtKB-SubCell"/>
</dbReference>
<evidence type="ECO:0000256" key="6">
    <source>
        <dbReference type="ARBA" id="ARBA00022737"/>
    </source>
</evidence>
<comment type="subcellular location">
    <subcellularLocation>
        <location evidence="1">Cytoplasm</location>
    </subcellularLocation>
</comment>
<dbReference type="Pfam" id="PF07679">
    <property type="entry name" value="I-set"/>
    <property type="match status" value="1"/>
</dbReference>
<evidence type="ECO:0000256" key="4">
    <source>
        <dbReference type="ARBA" id="ARBA00022527"/>
    </source>
</evidence>
<dbReference type="SUPFAM" id="SSF48726">
    <property type="entry name" value="Immunoglobulin"/>
    <property type="match status" value="1"/>
</dbReference>
<dbReference type="InterPro" id="IPR036179">
    <property type="entry name" value="Ig-like_dom_sf"/>
</dbReference>
<feature type="compositionally biased region" description="Polar residues" evidence="11">
    <location>
        <begin position="74"/>
        <end position="86"/>
    </location>
</feature>
<protein>
    <submittedName>
        <fullName evidence="15">Uncharacterized protein</fullName>
    </submittedName>
</protein>
<dbReference type="InterPro" id="IPR011009">
    <property type="entry name" value="Kinase-like_dom_sf"/>
</dbReference>
<keyword evidence="3" id="KW-0963">Cytoplasm</keyword>
<feature type="region of interest" description="Disordered" evidence="11">
    <location>
        <begin position="74"/>
        <end position="103"/>
    </location>
</feature>
<feature type="region of interest" description="Disordered" evidence="11">
    <location>
        <begin position="497"/>
        <end position="523"/>
    </location>
</feature>
<feature type="region of interest" description="Disordered" evidence="11">
    <location>
        <begin position="546"/>
        <end position="595"/>
    </location>
</feature>
<evidence type="ECO:0000256" key="5">
    <source>
        <dbReference type="ARBA" id="ARBA00022679"/>
    </source>
</evidence>
<name>A0AAD7STA6_9TELE</name>
<dbReference type="InterPro" id="IPR003961">
    <property type="entry name" value="FN3_dom"/>
</dbReference>
<evidence type="ECO:0000259" key="12">
    <source>
        <dbReference type="PROSITE" id="PS50011"/>
    </source>
</evidence>
<dbReference type="GO" id="GO:0035556">
    <property type="term" value="P:intracellular signal transduction"/>
    <property type="evidence" value="ECO:0007669"/>
    <property type="project" value="TreeGrafter"/>
</dbReference>
<dbReference type="PANTHER" id="PTHR24342:SF21">
    <property type="entry name" value="TRIO RHO GUANINE NUCLEOTIDE EXCHANGE FACTOR"/>
    <property type="match status" value="1"/>
</dbReference>
<evidence type="ECO:0000313" key="15">
    <source>
        <dbReference type="EMBL" id="KAJ8408220.1"/>
    </source>
</evidence>
<feature type="region of interest" description="Disordered" evidence="11">
    <location>
        <begin position="1141"/>
        <end position="1179"/>
    </location>
</feature>
<organism evidence="15 16">
    <name type="scientific">Aldrovandia affinis</name>
    <dbReference type="NCBI Taxonomy" id="143900"/>
    <lineage>
        <taxon>Eukaryota</taxon>
        <taxon>Metazoa</taxon>
        <taxon>Chordata</taxon>
        <taxon>Craniata</taxon>
        <taxon>Vertebrata</taxon>
        <taxon>Euteleostomi</taxon>
        <taxon>Actinopterygii</taxon>
        <taxon>Neopterygii</taxon>
        <taxon>Teleostei</taxon>
        <taxon>Notacanthiformes</taxon>
        <taxon>Halosauridae</taxon>
        <taxon>Aldrovandia</taxon>
    </lineage>
</organism>
<dbReference type="InterPro" id="IPR013098">
    <property type="entry name" value="Ig_I-set"/>
</dbReference>
<dbReference type="Gene3D" id="1.10.510.10">
    <property type="entry name" value="Transferase(Phosphotransferase) domain 1"/>
    <property type="match status" value="2"/>
</dbReference>
<evidence type="ECO:0000259" key="14">
    <source>
        <dbReference type="PROSITE" id="PS50853"/>
    </source>
</evidence>
<evidence type="ECO:0000256" key="1">
    <source>
        <dbReference type="ARBA" id="ARBA00004496"/>
    </source>
</evidence>
<dbReference type="SMART" id="SM00408">
    <property type="entry name" value="IGc2"/>
    <property type="match status" value="1"/>
</dbReference>
<sequence>MLRFATDKPVPVNESSAPVRKWYQIDFSPAAFCKRVFQSVCTEPPTRSDSRAQKAYVDGGRDVIGDLKTEVFRNTTEESVLSTPTEQETRTPRAALSPPKPPVDPRVWKGAEAAFVTQDGNLSSANEHMMLAEDGPCFSLGPVSCGSADHGTYTCAAKNSGVDISCAAKEMPGKGSRELEREISTVVKGNRKRRSLQSLSKEEVGRGLFGVVRRILSGESSRNPAGTFPPPKRSSRIRALQEGDLLSCGARPRAAFLLDHFCSWGLLADLCSSRGLLDHLLSKGTVEEKEVGTYIQQVLEGIEHIHSLNILHLDINPTNIVMALEKEAVKICDFGFAQKIDPSRCQYCHFGTPEFVAPEIVCHSSVTKGTDIWSLGVLAYLCVTCRCPFAGESGGATLLSVRNGTVSWDAADVTSRSWQAQDFLRRTLQPEPALRPSAAECLRHRWFQRLHGDLESAYITTKNLAFFMSRGKFQRSLTCCGSALVLRTIPELLAASPQDTSVTGPQNPQGLDSPSLSSGFSSEHDEMGALAMPLATPLLQSLHADRENGHPETKDPDSEPSNERVASETPGEEGRVEVEAAGRRVMEERHDPRGGLAREWPELAGQLMQGDGGSAGVRVPRESLIRSTFYSSSEELSPLSARRMLMCQKKRIRRLECSRARLRSGFLSGIGEPLLEHVEDIADEDSGGSHRRDSSQSSAPLTKSCSFDGGPLPYLNTRRQERRSRSLDEFLRRTPSASELRESGEDVNGKDDVLVSREILGQDQEAVDVVEDLSLKKDKELIVDEVVETDVPRLALGDGVEATELEYIANDALYLSEVVKATTVHVSFPERFDDGICKPSDLASFAPEQARGFKHNSTKELVTAGTTAQSSFKRADSIQELFLCVPQDEEHCDFAASVQYSLPEPKIEASGLEEDYGMVESAVEVYPGLFKDEESCGYLASSQSSLTNLFDRVLEEVCGRAEVYPGPLVYSEERSKGLEETMFESSSGKESYVYLQSYEVSDPELKDSLEEVCEDHCLMAAGKTSGLSYRRTPGEGDGFLTKPGSLNFLHRGSVDIQEELQRYPSTPTLEAKSIAGKSGEIIEFFRRDSWTSQSSLTERALESQESDERSSDSLQQQQQKPPDLSIAKRVKASVSRFSRAVLGRQTSKEDKKDGAEMKGCHPFPHRKSPEAGGGSPKKSPGLFSFKLPGFKRSKGPVFMEELADRAVLLGQEVTLRCRASGHPFPEVQWYKEARRLETTDQIRLAVTDREFLHLTIYSAREEDLGGYRCVVSNPLGQASTCCTLVVSELPTCPTGLQAYQLQGDGVLLVWRPVEFITDLTYCIEYSRDGRGWRLLAEGMADSSYVAGHLATGVQYEFRVACLNMAGRGPFSNASAPTLIGAEEKGSQVPLVYTESLGPRELMGQARFSPSALHQTYTFFSEINRGRYSVVKQCREDFGGQLLASKITPLEPQWRQRALGEYQLLRGLSHAHLVQLHAAFVTPCYLVLILELCPGRELLHHLAERVLYGEVHVQALLQQILSVASYLHRRRIAHLDLNSHNMLVTEQSQLKLVDLGSARVFTPGRPIFTQRLMDLAQSEAPEVLKGQGVGPETDIWAIGVLAFIMLNAEEPFAEGGHDVRKAKLVSERCRSGLSNGALDFMERALNSMPQARPSAAECLQLPWIRGACPPSEPRDVVARFTTDKLRSFLQERDMRRHRTRGKMEAPVFP</sequence>
<keyword evidence="4" id="KW-0723">Serine/threonine-protein kinase</keyword>
<evidence type="ECO:0000256" key="7">
    <source>
        <dbReference type="ARBA" id="ARBA00022741"/>
    </source>
</evidence>
<dbReference type="InterPro" id="IPR000719">
    <property type="entry name" value="Prot_kinase_dom"/>
</dbReference>
<feature type="compositionally biased region" description="Basic and acidic residues" evidence="11">
    <location>
        <begin position="1146"/>
        <end position="1159"/>
    </location>
</feature>